<proteinExistence type="predicted"/>
<dbReference type="PIRSF" id="PIRSF016481">
    <property type="entry name" value="Pilus_assembly_PilP"/>
    <property type="match status" value="1"/>
</dbReference>
<evidence type="ECO:0000313" key="2">
    <source>
        <dbReference type="EMBL" id="EAW32575.1"/>
    </source>
</evidence>
<dbReference type="InterPro" id="IPR007446">
    <property type="entry name" value="PilP"/>
</dbReference>
<dbReference type="eggNOG" id="COG3168">
    <property type="taxonomic scope" value="Bacteria"/>
</dbReference>
<organism evidence="2 3">
    <name type="scientific">marine gamma proteobacterium HTCC2143</name>
    <dbReference type="NCBI Taxonomy" id="247633"/>
    <lineage>
        <taxon>Bacteria</taxon>
        <taxon>Pseudomonadati</taxon>
        <taxon>Pseudomonadota</taxon>
        <taxon>Gammaproteobacteria</taxon>
        <taxon>Cellvibrionales</taxon>
        <taxon>Spongiibacteraceae</taxon>
        <taxon>BD1-7 clade</taxon>
    </lineage>
</organism>
<evidence type="ECO:0000256" key="1">
    <source>
        <dbReference type="SAM" id="SignalP"/>
    </source>
</evidence>
<accession>A0Y8X1</accession>
<reference evidence="2 3" key="1">
    <citation type="journal article" date="2010" name="J. Bacteriol.">
        <title>Genome sequence of the oligotrophic marine Gammaproteobacterium HTCC2143, isolated from the Oregon Coast.</title>
        <authorList>
            <person name="Oh H.M."/>
            <person name="Kang I."/>
            <person name="Ferriera S."/>
            <person name="Giovannoni S.J."/>
            <person name="Cho J.C."/>
        </authorList>
    </citation>
    <scope>NUCLEOTIDE SEQUENCE [LARGE SCALE GENOMIC DNA]</scope>
    <source>
        <strain evidence="2 3">HTCC2143</strain>
    </source>
</reference>
<feature type="chain" id="PRO_5002631322" evidence="1">
    <location>
        <begin position="26"/>
        <end position="177"/>
    </location>
</feature>
<dbReference type="AlphaFoldDB" id="A0Y8X1"/>
<dbReference type="Gene3D" id="2.30.30.830">
    <property type="match status" value="1"/>
</dbReference>
<dbReference type="STRING" id="247633.GP2143_15006"/>
<dbReference type="EMBL" id="AAVT01000001">
    <property type="protein sequence ID" value="EAW32575.1"/>
    <property type="molecule type" value="Genomic_DNA"/>
</dbReference>
<sequence length="177" mass="19579">MMPKFSLLGPLLLGLLLTACTSDNYQDLDEFMAEKKARPVGVIKPIPVFKAYKAFNYSAAGMRGPFDQPVDVGEITRMQLNSNVKPNSNRTKEYLEQFSLDSLSMVGTLEQGGQFWALLQDGDGGVHRIQTGNYVGRNHGKIVEAGESYLSVIEIVPNGVDGWVERPKTIKIQTLED</sequence>
<dbReference type="Proteomes" id="UP000004931">
    <property type="component" value="Unassembled WGS sequence"/>
</dbReference>
<protein>
    <submittedName>
        <fullName evidence="2">Pilus assembly protein, PilQ</fullName>
    </submittedName>
</protein>
<name>A0Y8X1_9GAMM</name>
<feature type="signal peptide" evidence="1">
    <location>
        <begin position="1"/>
        <end position="25"/>
    </location>
</feature>
<keyword evidence="3" id="KW-1185">Reference proteome</keyword>
<dbReference type="OrthoDB" id="5296580at2"/>
<gene>
    <name evidence="2" type="ORF">GP2143_15006</name>
</gene>
<keyword evidence="1" id="KW-0732">Signal</keyword>
<comment type="caution">
    <text evidence="2">The sequence shown here is derived from an EMBL/GenBank/DDBJ whole genome shotgun (WGS) entry which is preliminary data.</text>
</comment>
<dbReference type="PROSITE" id="PS51257">
    <property type="entry name" value="PROKAR_LIPOPROTEIN"/>
    <property type="match status" value="1"/>
</dbReference>
<evidence type="ECO:0000313" key="3">
    <source>
        <dbReference type="Proteomes" id="UP000004931"/>
    </source>
</evidence>
<dbReference type="Pfam" id="PF04351">
    <property type="entry name" value="PilP"/>
    <property type="match status" value="1"/>
</dbReference>